<feature type="domain" description="EF-hand" evidence="11">
    <location>
        <begin position="306"/>
        <end position="341"/>
    </location>
</feature>
<keyword evidence="8" id="KW-0407">Ion channel</keyword>
<organism evidence="12 13">
    <name type="scientific">Symbiodinium natans</name>
    <dbReference type="NCBI Taxonomy" id="878477"/>
    <lineage>
        <taxon>Eukaryota</taxon>
        <taxon>Sar</taxon>
        <taxon>Alveolata</taxon>
        <taxon>Dinophyceae</taxon>
        <taxon>Suessiales</taxon>
        <taxon>Symbiodiniaceae</taxon>
        <taxon>Symbiodinium</taxon>
    </lineage>
</organism>
<dbReference type="GO" id="GO:0005886">
    <property type="term" value="C:plasma membrane"/>
    <property type="evidence" value="ECO:0007669"/>
    <property type="project" value="TreeGrafter"/>
</dbReference>
<dbReference type="InterPro" id="IPR011992">
    <property type="entry name" value="EF-hand-dom_pair"/>
</dbReference>
<evidence type="ECO:0000313" key="13">
    <source>
        <dbReference type="Proteomes" id="UP000604046"/>
    </source>
</evidence>
<comment type="caution">
    <text evidence="12">The sequence shown here is derived from an EMBL/GenBank/DDBJ whole genome shotgun (WGS) entry which is preliminary data.</text>
</comment>
<dbReference type="GO" id="GO:0030322">
    <property type="term" value="P:stabilization of membrane potential"/>
    <property type="evidence" value="ECO:0007669"/>
    <property type="project" value="TreeGrafter"/>
</dbReference>
<feature type="compositionally biased region" description="Acidic residues" evidence="9">
    <location>
        <begin position="11"/>
        <end position="23"/>
    </location>
</feature>
<feature type="transmembrane region" description="Helical" evidence="10">
    <location>
        <begin position="155"/>
        <end position="176"/>
    </location>
</feature>
<keyword evidence="3 10" id="KW-0812">Transmembrane</keyword>
<dbReference type="InterPro" id="IPR013099">
    <property type="entry name" value="K_chnl_dom"/>
</dbReference>
<evidence type="ECO:0000259" key="11">
    <source>
        <dbReference type="PROSITE" id="PS50222"/>
    </source>
</evidence>
<name>A0A812GUT6_9DINO</name>
<evidence type="ECO:0000313" key="12">
    <source>
        <dbReference type="EMBL" id="CAE6930723.1"/>
    </source>
</evidence>
<dbReference type="GO" id="GO:0005737">
    <property type="term" value="C:cytoplasm"/>
    <property type="evidence" value="ECO:0007669"/>
    <property type="project" value="UniProtKB-ARBA"/>
</dbReference>
<keyword evidence="2" id="KW-0813">Transport</keyword>
<dbReference type="SMART" id="SM00054">
    <property type="entry name" value="EFh"/>
    <property type="match status" value="2"/>
</dbReference>
<dbReference type="GO" id="GO:0005509">
    <property type="term" value="F:calcium ion binding"/>
    <property type="evidence" value="ECO:0007669"/>
    <property type="project" value="InterPro"/>
</dbReference>
<dbReference type="EMBL" id="CAJNDS010000041">
    <property type="protein sequence ID" value="CAE6930723.1"/>
    <property type="molecule type" value="Genomic_DNA"/>
</dbReference>
<evidence type="ECO:0000256" key="3">
    <source>
        <dbReference type="ARBA" id="ARBA00022692"/>
    </source>
</evidence>
<gene>
    <name evidence="12" type="primary">TPKC</name>
    <name evidence="12" type="ORF">SNAT2548_LOCUS828</name>
</gene>
<evidence type="ECO:0000256" key="8">
    <source>
        <dbReference type="ARBA" id="ARBA00023303"/>
    </source>
</evidence>
<dbReference type="Pfam" id="PF07885">
    <property type="entry name" value="Ion_trans_2"/>
    <property type="match status" value="2"/>
</dbReference>
<dbReference type="PANTHER" id="PTHR11003">
    <property type="entry name" value="POTASSIUM CHANNEL, SUBFAMILY K"/>
    <property type="match status" value="1"/>
</dbReference>
<dbReference type="InterPro" id="IPR018247">
    <property type="entry name" value="EF_Hand_1_Ca_BS"/>
</dbReference>
<keyword evidence="6" id="KW-0406">Ion transport</keyword>
<dbReference type="Gene3D" id="1.10.287.70">
    <property type="match status" value="2"/>
</dbReference>
<dbReference type="AlphaFoldDB" id="A0A812GUT6"/>
<dbReference type="GO" id="GO:0015271">
    <property type="term" value="F:outward rectifier potassium channel activity"/>
    <property type="evidence" value="ECO:0007669"/>
    <property type="project" value="TreeGrafter"/>
</dbReference>
<dbReference type="PROSITE" id="PS00018">
    <property type="entry name" value="EF_HAND_1"/>
    <property type="match status" value="2"/>
</dbReference>
<dbReference type="Pfam" id="PF13499">
    <property type="entry name" value="EF-hand_7"/>
    <property type="match status" value="1"/>
</dbReference>
<keyword evidence="13" id="KW-1185">Reference proteome</keyword>
<dbReference type="GO" id="GO:0022841">
    <property type="term" value="F:potassium ion leak channel activity"/>
    <property type="evidence" value="ECO:0007669"/>
    <property type="project" value="TreeGrafter"/>
</dbReference>
<dbReference type="OrthoDB" id="433309at2759"/>
<sequence>MEVDLCKNSSDGEDDYEPPSDDDVESIPVCIRHPGWTNVILVIAYGLAGIIFLTTQQGWQAETAFYVVVQIVTTIGFGDITVTKEEEVFMIFYVLLGTVLVAKVVNDVSEVFLERASERVDDALHRVEDVIFTSGGNEPNHHHHRHICPARYHHLISAVVIQLIFLLVWTLFFGLYEGCTCSYGYTLVEGCVEERCEETGGTTKTLLDAVYMGVITFSTVGFGDYTPDTRLGRMIGSVLMMVGVVAFFNGISAVAEVISAHQRYYKNKLRLSRAGFRHIDKDGSGQINKTEFQVYMLLRQNRVTPAQLRHLERLFVCMDRDRTGKLSYEEIREGLLDVDVE</sequence>
<protein>
    <submittedName>
        <fullName evidence="12">TPKC protein</fullName>
    </submittedName>
</protein>
<dbReference type="SUPFAM" id="SSF81324">
    <property type="entry name" value="Voltage-gated potassium channels"/>
    <property type="match status" value="2"/>
</dbReference>
<accession>A0A812GUT6</accession>
<comment type="subcellular location">
    <subcellularLocation>
        <location evidence="1">Membrane</location>
        <topology evidence="1">Multi-pass membrane protein</topology>
    </subcellularLocation>
</comment>
<evidence type="ECO:0000256" key="4">
    <source>
        <dbReference type="ARBA" id="ARBA00022837"/>
    </source>
</evidence>
<evidence type="ECO:0000256" key="5">
    <source>
        <dbReference type="ARBA" id="ARBA00022989"/>
    </source>
</evidence>
<feature type="domain" description="EF-hand" evidence="11">
    <location>
        <begin position="267"/>
        <end position="302"/>
    </location>
</feature>
<keyword evidence="5 10" id="KW-1133">Transmembrane helix</keyword>
<feature type="transmembrane region" description="Helical" evidence="10">
    <location>
        <begin position="88"/>
        <end position="105"/>
    </location>
</feature>
<feature type="transmembrane region" description="Helical" evidence="10">
    <location>
        <begin position="234"/>
        <end position="258"/>
    </location>
</feature>
<keyword evidence="7 10" id="KW-0472">Membrane</keyword>
<keyword evidence="4" id="KW-0106">Calcium</keyword>
<reference evidence="12" key="1">
    <citation type="submission" date="2021-02" db="EMBL/GenBank/DDBJ databases">
        <authorList>
            <person name="Dougan E. K."/>
            <person name="Rhodes N."/>
            <person name="Thang M."/>
            <person name="Chan C."/>
        </authorList>
    </citation>
    <scope>NUCLEOTIDE SEQUENCE</scope>
</reference>
<evidence type="ECO:0000256" key="1">
    <source>
        <dbReference type="ARBA" id="ARBA00004141"/>
    </source>
</evidence>
<evidence type="ECO:0000256" key="6">
    <source>
        <dbReference type="ARBA" id="ARBA00023065"/>
    </source>
</evidence>
<evidence type="ECO:0000256" key="7">
    <source>
        <dbReference type="ARBA" id="ARBA00023136"/>
    </source>
</evidence>
<feature type="region of interest" description="Disordered" evidence="9">
    <location>
        <begin position="1"/>
        <end position="23"/>
    </location>
</feature>
<dbReference type="Gene3D" id="1.10.238.10">
    <property type="entry name" value="EF-hand"/>
    <property type="match status" value="1"/>
</dbReference>
<dbReference type="InterPro" id="IPR003280">
    <property type="entry name" value="2pore_dom_K_chnl"/>
</dbReference>
<evidence type="ECO:0000256" key="2">
    <source>
        <dbReference type="ARBA" id="ARBA00022448"/>
    </source>
</evidence>
<proteinExistence type="predicted"/>
<dbReference type="Proteomes" id="UP000604046">
    <property type="component" value="Unassembled WGS sequence"/>
</dbReference>
<evidence type="ECO:0000256" key="9">
    <source>
        <dbReference type="SAM" id="MobiDB-lite"/>
    </source>
</evidence>
<dbReference type="PANTHER" id="PTHR11003:SF334">
    <property type="entry name" value="FI03418P"/>
    <property type="match status" value="1"/>
</dbReference>
<evidence type="ECO:0000256" key="10">
    <source>
        <dbReference type="SAM" id="Phobius"/>
    </source>
</evidence>
<dbReference type="SUPFAM" id="SSF47473">
    <property type="entry name" value="EF-hand"/>
    <property type="match status" value="1"/>
</dbReference>
<feature type="transmembrane region" description="Helical" evidence="10">
    <location>
        <begin position="65"/>
        <end position="82"/>
    </location>
</feature>
<dbReference type="CDD" id="cd00051">
    <property type="entry name" value="EFh"/>
    <property type="match status" value="1"/>
</dbReference>
<dbReference type="PROSITE" id="PS50222">
    <property type="entry name" value="EF_HAND_2"/>
    <property type="match status" value="2"/>
</dbReference>
<feature type="transmembrane region" description="Helical" evidence="10">
    <location>
        <begin position="35"/>
        <end position="53"/>
    </location>
</feature>
<dbReference type="InterPro" id="IPR002048">
    <property type="entry name" value="EF_hand_dom"/>
</dbReference>